<name>A0AC60Q9R2_IXOPE</name>
<dbReference type="EMBL" id="JABSTQ010009298">
    <property type="protein sequence ID" value="KAG0430712.1"/>
    <property type="molecule type" value="Genomic_DNA"/>
</dbReference>
<accession>A0AC60Q9R2</accession>
<dbReference type="Proteomes" id="UP000805193">
    <property type="component" value="Unassembled WGS sequence"/>
</dbReference>
<gene>
    <name evidence="1" type="ORF">HPB47_022450</name>
</gene>
<comment type="caution">
    <text evidence="1">The sequence shown here is derived from an EMBL/GenBank/DDBJ whole genome shotgun (WGS) entry which is preliminary data.</text>
</comment>
<evidence type="ECO:0000313" key="1">
    <source>
        <dbReference type="EMBL" id="KAG0430712.1"/>
    </source>
</evidence>
<proteinExistence type="predicted"/>
<reference evidence="1 2" key="1">
    <citation type="journal article" date="2020" name="Cell">
        <title>Large-Scale Comparative Analyses of Tick Genomes Elucidate Their Genetic Diversity and Vector Capacities.</title>
        <authorList>
            <consortium name="Tick Genome and Microbiome Consortium (TIGMIC)"/>
            <person name="Jia N."/>
            <person name="Wang J."/>
            <person name="Shi W."/>
            <person name="Du L."/>
            <person name="Sun Y."/>
            <person name="Zhan W."/>
            <person name="Jiang J.F."/>
            <person name="Wang Q."/>
            <person name="Zhang B."/>
            <person name="Ji P."/>
            <person name="Bell-Sakyi L."/>
            <person name="Cui X.M."/>
            <person name="Yuan T.T."/>
            <person name="Jiang B.G."/>
            <person name="Yang W.F."/>
            <person name="Lam T.T."/>
            <person name="Chang Q.C."/>
            <person name="Ding S.J."/>
            <person name="Wang X.J."/>
            <person name="Zhu J.G."/>
            <person name="Ruan X.D."/>
            <person name="Zhao L."/>
            <person name="Wei J.T."/>
            <person name="Ye R.Z."/>
            <person name="Que T.C."/>
            <person name="Du C.H."/>
            <person name="Zhou Y.H."/>
            <person name="Cheng J.X."/>
            <person name="Dai P.F."/>
            <person name="Guo W.B."/>
            <person name="Han X.H."/>
            <person name="Huang E.J."/>
            <person name="Li L.F."/>
            <person name="Wei W."/>
            <person name="Gao Y.C."/>
            <person name="Liu J.Z."/>
            <person name="Shao H.Z."/>
            <person name="Wang X."/>
            <person name="Wang C.C."/>
            <person name="Yang T.C."/>
            <person name="Huo Q.B."/>
            <person name="Li W."/>
            <person name="Chen H.Y."/>
            <person name="Chen S.E."/>
            <person name="Zhou L.G."/>
            <person name="Ni X.B."/>
            <person name="Tian J.H."/>
            <person name="Sheng Y."/>
            <person name="Liu T."/>
            <person name="Pan Y.S."/>
            <person name="Xia L.Y."/>
            <person name="Li J."/>
            <person name="Zhao F."/>
            <person name="Cao W.C."/>
        </authorList>
    </citation>
    <scope>NUCLEOTIDE SEQUENCE [LARGE SCALE GENOMIC DNA]</scope>
    <source>
        <strain evidence="1">Iper-2018</strain>
    </source>
</reference>
<protein>
    <submittedName>
        <fullName evidence="1">Uncharacterized protein</fullName>
    </submittedName>
</protein>
<keyword evidence="2" id="KW-1185">Reference proteome</keyword>
<evidence type="ECO:0000313" key="2">
    <source>
        <dbReference type="Proteomes" id="UP000805193"/>
    </source>
</evidence>
<organism evidence="1 2">
    <name type="scientific">Ixodes persulcatus</name>
    <name type="common">Taiga tick</name>
    <dbReference type="NCBI Taxonomy" id="34615"/>
    <lineage>
        <taxon>Eukaryota</taxon>
        <taxon>Metazoa</taxon>
        <taxon>Ecdysozoa</taxon>
        <taxon>Arthropoda</taxon>
        <taxon>Chelicerata</taxon>
        <taxon>Arachnida</taxon>
        <taxon>Acari</taxon>
        <taxon>Parasitiformes</taxon>
        <taxon>Ixodida</taxon>
        <taxon>Ixodoidea</taxon>
        <taxon>Ixodidae</taxon>
        <taxon>Ixodinae</taxon>
        <taxon>Ixodes</taxon>
    </lineage>
</organism>
<sequence length="1823" mass="199375">MAVQSLTVGPRPYVLPAYLTATQPQEPAVPRVHSSDPLPETIITSMQILQDRLRSIEGGGSGPDVSTLWRNQLLTVAVRVEDVETSFVADTGSAVNTVSANFASKMKSSKTMAAAASSPMLPTHNQASAAALLPVHNHTAPADTHTTTENPMEFDARSGRTIPPLSPWQQMLRKRRNFKQAATTPPLPALRTQPTSPRTTPAPRLPDTDYKIIYRPRAGLRVAAWNDRQMTQSIEQASKIPYHVFNAYVTIQPQASQNLIVASTPDENCATALSEITALQLGTTTHEVVPYLKPLPGTVRGVIHGLDHCTTTEQLPYILAPNGPSILHARMLGASTCAVVDFEGPHVPFYIKAYGLFKRCRPYRQTVHCCSLCGDLGHRRDVCPTPDTLVCAQCHTKNPTPDHGCAPTCQLCGLDHPAASKELLKKIPPIAPTLACPGTCIFQAADLPQPAQLPKPVNASTTTEATPSTLNPTPGRLERLIHDTGNQINTRFAALERRFQGIKETKRKAPKKPKHRNAPKDPDNTTHTVLSDDDTFQERFRGQSGRADEAGPPWSLGNVSGFGSLLGRTRDGPFLGMLVDANRLADHWATVYHVGVVKFEWIGPSLEGKEAPTSLQKGCREDSQGNSALETGDWGLKYGLIHNRLGTEQDLIQELKQPLEATSSNLPQVLPPYPGTPNPELDEPFSIAEIEAAVHNLTRNTTPETGGSWIRLVAGGLDPSLVVMQRRLTTHGPTAHGKDGDYLVAAKTKTLSRTTGNAFWGTPSEQGIMPETRSETSTVPPSAADSSDMEAHRGAGSSSNSRVEGTNVSLELERERILLWQMEIQLKLAELNARSGVRAVRSERDLEIERGEALKHYSKMLHGAIPKFPHDAEVPVWFETVECLFQRYAVPVEIQAHLVYPLIATRLAYLCASMKDGEFTFEHLRSVVLAELRLSAEEYRKRFTAATSPSEKARTGLTPRAWPTFWRSTTQRRAPLEAQQREKREPLHAPPRNCHVCGSPSHRAAECTRTRETKASTSHANVRHVVLDEPGPDPLTMRVASVWKERSTPSSSTHVQVTCGQTIRPILDSGTEITVVRESLLPTGLVEPSGSVMLESAFGEKVKAILVVFPMSLIKPDAPTLEEVCGRVSVMCTLTNDLAPHTDCLLALDAWEALSTGARHDTIGMRADVFGRTHPDKVVCAAQVAARADIALDSAEPFLNCHDASQLRTSRALLQTTDDDPTLGKAKQRSVSFGTRRDDPTLATAICDAGLAVRGTFVETCVSGNPTAQTGNLGTRKTVARIKRRCPPWRQRGGSTYLNLVAALGVSSPPVDGDDREIVDEAKGLDPSLVVMQRRLTTHCRGRLGVRWSYRARLGRRLPCSREDEDAVAHDSGVAHEPVPKLQDFPVRPGSKTACSNPFRPIRGRPWHLYATADVRMQQCKKKDTPGTCRIYGERLVPGRHGRVPRHDSESSEALWLPANDLATGSRGIDARGAETAASCRQVKCFHVGSKTGVLHEMQRRGAGDMPAAISPVPGKPHKQAEFQLVTAQDPLKRDTRLPKRLPIPDRSAYDHFPFTRYSDVSPYPHKSAHAASVTDANGKELTAVKALTASIETVEEVAIAIAATTGEEYLTILTDSQAACRNFLIGRISQPALAILQQHENATRAVDRSCPLASPRQERSRVLTFAHRTFAEKCSRVASIKLPQWAARLTSPDLSPQRSLVEKAEVASTDVIAYDLQRSSPGFVSLGLREPLDKAGSDVQLQPGKVRLALRQGAPQTFTVRYRQADDYPVDLYYLMDLTHSMKDHRDKVAELADDMDAQSSSKVVTRAERLKFPRCTAAAVA</sequence>